<dbReference type="SUPFAM" id="SSF100950">
    <property type="entry name" value="NagB/RpiA/CoA transferase-like"/>
    <property type="match status" value="1"/>
</dbReference>
<dbReference type="EMBL" id="UINC01039851">
    <property type="protein sequence ID" value="SVB38931.1"/>
    <property type="molecule type" value="Genomic_DNA"/>
</dbReference>
<dbReference type="Gene3D" id="3.40.50.10420">
    <property type="entry name" value="NagB/RpiA/CoA transferase-like"/>
    <property type="match status" value="1"/>
</dbReference>
<dbReference type="Pfam" id="PF01812">
    <property type="entry name" value="5-FTHF_cyc-lig"/>
    <property type="match status" value="1"/>
</dbReference>
<sequence length="259" mass="29114">MEDERFIDRARWKGRNSEKDILRSEVWSLLEERSVSIGPVWSRIPNFIGADKAAQRLAELQIWKAAKVVKSNPDPPQIPVRLRALEDGKLVYVPVPELVKDYPFIELDPNKLQRNGIPFEEVAPIEGAMEHGRKVGFQDMKPFDLAVVGCVAASRNGGRSGKGGGFADLEMGIFREMGLISADTPIVTTIHTLQVKEDERVIMVAHDTPLDWIITPDEVIETQTMIAQPEGVNWDTIQSDQYENIPFLLSLKSTLLDKK</sequence>
<name>A0A382DME8_9ZZZZ</name>
<evidence type="ECO:0008006" key="2">
    <source>
        <dbReference type="Google" id="ProtNLM"/>
    </source>
</evidence>
<accession>A0A382DME8</accession>
<dbReference type="PANTHER" id="PTHR13017:SF0">
    <property type="entry name" value="METHENYLTETRAHYDROFOLATE SYNTHASE DOMAIN-CONTAINING PROTEIN"/>
    <property type="match status" value="1"/>
</dbReference>
<dbReference type="InterPro" id="IPR002698">
    <property type="entry name" value="FTHF_cligase"/>
</dbReference>
<protein>
    <recommendedName>
        <fullName evidence="2">5-formyltetrahydrofolate cyclo-ligase</fullName>
    </recommendedName>
</protein>
<organism evidence="1">
    <name type="scientific">marine metagenome</name>
    <dbReference type="NCBI Taxonomy" id="408172"/>
    <lineage>
        <taxon>unclassified sequences</taxon>
        <taxon>metagenomes</taxon>
        <taxon>ecological metagenomes</taxon>
    </lineage>
</organism>
<proteinExistence type="predicted"/>
<gene>
    <name evidence="1" type="ORF">METZ01_LOCUS191785</name>
</gene>
<evidence type="ECO:0000313" key="1">
    <source>
        <dbReference type="EMBL" id="SVB38931.1"/>
    </source>
</evidence>
<dbReference type="AlphaFoldDB" id="A0A382DME8"/>
<dbReference type="InterPro" id="IPR024185">
    <property type="entry name" value="FTHF_cligase-like_sf"/>
</dbReference>
<dbReference type="InterPro" id="IPR037171">
    <property type="entry name" value="NagB/RpiA_transferase-like"/>
</dbReference>
<dbReference type="GO" id="GO:0005737">
    <property type="term" value="C:cytoplasm"/>
    <property type="evidence" value="ECO:0007669"/>
    <property type="project" value="TreeGrafter"/>
</dbReference>
<dbReference type="PANTHER" id="PTHR13017">
    <property type="entry name" value="5-FORMYLTETRAHYDROFOLATE CYCLO-LIGASE-RELATED"/>
    <property type="match status" value="1"/>
</dbReference>
<reference evidence="1" key="1">
    <citation type="submission" date="2018-05" db="EMBL/GenBank/DDBJ databases">
        <authorList>
            <person name="Lanie J.A."/>
            <person name="Ng W.-L."/>
            <person name="Kazmierczak K.M."/>
            <person name="Andrzejewski T.M."/>
            <person name="Davidsen T.M."/>
            <person name="Wayne K.J."/>
            <person name="Tettelin H."/>
            <person name="Glass J.I."/>
            <person name="Rusch D."/>
            <person name="Podicherti R."/>
            <person name="Tsui H.-C.T."/>
            <person name="Winkler M.E."/>
        </authorList>
    </citation>
    <scope>NUCLEOTIDE SEQUENCE</scope>
</reference>